<gene>
    <name evidence="2" type="ORF">H6G18_03725</name>
</gene>
<accession>A0ABR8CJC6</accession>
<evidence type="ECO:0000313" key="3">
    <source>
        <dbReference type="Proteomes" id="UP000607281"/>
    </source>
</evidence>
<dbReference type="EMBL" id="JACJRF010000004">
    <property type="protein sequence ID" value="MBD2343255.1"/>
    <property type="molecule type" value="Genomic_DNA"/>
</dbReference>
<dbReference type="Proteomes" id="UP000607281">
    <property type="component" value="Unassembled WGS sequence"/>
</dbReference>
<dbReference type="InterPro" id="IPR025158">
    <property type="entry name" value="Mg_chelat-rel_C"/>
</dbReference>
<reference evidence="2 3" key="1">
    <citation type="journal article" date="2020" name="ISME J.">
        <title>Comparative genomics reveals insights into cyanobacterial evolution and habitat adaptation.</title>
        <authorList>
            <person name="Chen M.Y."/>
            <person name="Teng W.K."/>
            <person name="Zhao L."/>
            <person name="Hu C.X."/>
            <person name="Zhou Y.K."/>
            <person name="Han B.P."/>
            <person name="Song L.R."/>
            <person name="Shu W.S."/>
        </authorList>
    </citation>
    <scope>NUCLEOTIDE SEQUENCE [LARGE SCALE GENOMIC DNA]</scope>
    <source>
        <strain evidence="2 3">FACHB-260</strain>
    </source>
</reference>
<evidence type="ECO:0000259" key="1">
    <source>
        <dbReference type="Pfam" id="PF13335"/>
    </source>
</evidence>
<comment type="caution">
    <text evidence="2">The sequence shown here is derived from an EMBL/GenBank/DDBJ whole genome shotgun (WGS) entry which is preliminary data.</text>
</comment>
<dbReference type="Pfam" id="PF13335">
    <property type="entry name" value="Mg_chelatase_C"/>
    <property type="match status" value="1"/>
</dbReference>
<feature type="domain" description="Mg chelatase-related protein C-terminal" evidence="1">
    <location>
        <begin position="15"/>
        <end position="46"/>
    </location>
</feature>
<protein>
    <recommendedName>
        <fullName evidence="1">Mg chelatase-related protein C-terminal domain-containing protein</fullName>
    </recommendedName>
</protein>
<name>A0ABR8CJC6_9NOST</name>
<keyword evidence="3" id="KW-1185">Reference proteome</keyword>
<organism evidence="2 3">
    <name type="scientific">Anabaena subtropica FACHB-260</name>
    <dbReference type="NCBI Taxonomy" id="2692884"/>
    <lineage>
        <taxon>Bacteria</taxon>
        <taxon>Bacillati</taxon>
        <taxon>Cyanobacteriota</taxon>
        <taxon>Cyanophyceae</taxon>
        <taxon>Nostocales</taxon>
        <taxon>Nostocaceae</taxon>
        <taxon>Anabaena</taxon>
    </lineage>
</organism>
<evidence type="ECO:0000313" key="2">
    <source>
        <dbReference type="EMBL" id="MBD2343255.1"/>
    </source>
</evidence>
<sequence length="90" mass="10253">MGYFFIRKSLKSKKPGDRILKVARTIADLAGEDSLQNHHVGEAIKYLTIERMMLVQNCSYLQAYKKQSTSPQAYCIWGMDIVRGISTLLI</sequence>
<proteinExistence type="predicted"/>